<gene>
    <name evidence="2" type="ORF">OSTQU699_LOCUS3749</name>
</gene>
<dbReference type="SUPFAM" id="SSF54197">
    <property type="entry name" value="HIT-like"/>
    <property type="match status" value="1"/>
</dbReference>
<dbReference type="EMBL" id="CAJHUC010000819">
    <property type="protein sequence ID" value="CAD7698388.1"/>
    <property type="molecule type" value="Genomic_DNA"/>
</dbReference>
<name>A0A8S1IWK3_9CHLO</name>
<dbReference type="AlphaFoldDB" id="A0A8S1IWK3"/>
<reference evidence="2" key="1">
    <citation type="submission" date="2020-12" db="EMBL/GenBank/DDBJ databases">
        <authorList>
            <person name="Iha C."/>
        </authorList>
    </citation>
    <scope>NUCLEOTIDE SEQUENCE</scope>
</reference>
<dbReference type="InterPro" id="IPR036265">
    <property type="entry name" value="HIT-like_sf"/>
</dbReference>
<dbReference type="Proteomes" id="UP000708148">
    <property type="component" value="Unassembled WGS sequence"/>
</dbReference>
<proteinExistence type="predicted"/>
<evidence type="ECO:0000313" key="3">
    <source>
        <dbReference type="Proteomes" id="UP000708148"/>
    </source>
</evidence>
<feature type="region of interest" description="Disordered" evidence="1">
    <location>
        <begin position="1"/>
        <end position="22"/>
    </location>
</feature>
<sequence length="334" mass="36482">MAGAGPGSIFDLARDPPARGRDSEALRRMYDLRIKEETAPIGRTGLHSLDKQVVVSVTNRYTFEQTWFNAVRGSKPQTFRLPEEPRGPAKEGVKVCDFCEWGTYTAVDTFGRIERQHAVAVSNLFKYCSPCHGVVLFKHHDPLAFSQEQLADLLAASSAWLCEAADAHPDAVYPLLVWNSGPRAGASQFHGHAQVMLSKATLPAYSKLQQAAHMSALSNGRIDGLSNKSVSFFCDLLQAHRGAGLLRVVEKDEGRCALHASLTPVKDMEVILWGTSLVSPAFQAGLHAVLRALIDDMGVRTFNVAILGMHLGRCTGSVEGLSWWETNVGKVMAR</sequence>
<evidence type="ECO:0000313" key="2">
    <source>
        <dbReference type="EMBL" id="CAD7698388.1"/>
    </source>
</evidence>
<organism evidence="2 3">
    <name type="scientific">Ostreobium quekettii</name>
    <dbReference type="NCBI Taxonomy" id="121088"/>
    <lineage>
        <taxon>Eukaryota</taxon>
        <taxon>Viridiplantae</taxon>
        <taxon>Chlorophyta</taxon>
        <taxon>core chlorophytes</taxon>
        <taxon>Ulvophyceae</taxon>
        <taxon>TCBD clade</taxon>
        <taxon>Bryopsidales</taxon>
        <taxon>Ostreobineae</taxon>
        <taxon>Ostreobiaceae</taxon>
        <taxon>Ostreobium</taxon>
    </lineage>
</organism>
<keyword evidence="3" id="KW-1185">Reference proteome</keyword>
<protein>
    <submittedName>
        <fullName evidence="2">Uncharacterized protein</fullName>
    </submittedName>
</protein>
<accession>A0A8S1IWK3</accession>
<dbReference type="OrthoDB" id="5945460at2759"/>
<evidence type="ECO:0000256" key="1">
    <source>
        <dbReference type="SAM" id="MobiDB-lite"/>
    </source>
</evidence>
<comment type="caution">
    <text evidence="2">The sequence shown here is derived from an EMBL/GenBank/DDBJ whole genome shotgun (WGS) entry which is preliminary data.</text>
</comment>
<feature type="compositionally biased region" description="Basic and acidic residues" evidence="1">
    <location>
        <begin position="12"/>
        <end position="22"/>
    </location>
</feature>